<keyword evidence="5" id="KW-0808">Transferase</keyword>
<dbReference type="PROSITE" id="PS51163">
    <property type="entry name" value="YRDC"/>
    <property type="match status" value="1"/>
</dbReference>
<keyword evidence="9" id="KW-0067">ATP-binding</keyword>
<dbReference type="Pfam" id="PF01300">
    <property type="entry name" value="Sua5_yciO_yrdC"/>
    <property type="match status" value="1"/>
</dbReference>
<evidence type="ECO:0000313" key="13">
    <source>
        <dbReference type="EMBL" id="CAB4689541.1"/>
    </source>
</evidence>
<evidence type="ECO:0000256" key="4">
    <source>
        <dbReference type="ARBA" id="ARBA00022490"/>
    </source>
</evidence>
<dbReference type="GO" id="GO:0006450">
    <property type="term" value="P:regulation of translational fidelity"/>
    <property type="evidence" value="ECO:0007669"/>
    <property type="project" value="TreeGrafter"/>
</dbReference>
<feature type="domain" description="YrdC-like" evidence="12">
    <location>
        <begin position="31"/>
        <end position="217"/>
    </location>
</feature>
<dbReference type="InterPro" id="IPR017945">
    <property type="entry name" value="DHBP_synth_RibB-like_a/b_dom"/>
</dbReference>
<comment type="catalytic activity">
    <reaction evidence="11">
        <text>L-threonine + hydrogencarbonate + ATP = L-threonylcarbamoyladenylate + diphosphate + H2O</text>
        <dbReference type="Rhea" id="RHEA:36407"/>
        <dbReference type="ChEBI" id="CHEBI:15377"/>
        <dbReference type="ChEBI" id="CHEBI:17544"/>
        <dbReference type="ChEBI" id="CHEBI:30616"/>
        <dbReference type="ChEBI" id="CHEBI:33019"/>
        <dbReference type="ChEBI" id="CHEBI:57926"/>
        <dbReference type="ChEBI" id="CHEBI:73682"/>
        <dbReference type="EC" id="2.7.7.87"/>
    </reaction>
</comment>
<keyword evidence="8" id="KW-0547">Nucleotide-binding</keyword>
<evidence type="ECO:0000256" key="10">
    <source>
        <dbReference type="ARBA" id="ARBA00029774"/>
    </source>
</evidence>
<sequence length="234" mass="25015">MGVIDSQVQGSDKNLMAERVLLNGAGDSEFNEAVNTAVRYINAGEVIVVAAEFGYIYLADAFDKDAVKAVHILRGDQSGVAAQVFIKDVKVLTGIAKNSNINQDQLFAKFWPGLLSVTLNCQPGLSWDLGDGQRLGKVNVRVPNRKFLNHILQSTGPLVAGSVALTGKSVVRDLAKLPIYESDVGAIFDEGVLAEGPASTWLEISENEITVKRVGAISIEQLQVVIPSISAPNL</sequence>
<dbReference type="GO" id="GO:0005737">
    <property type="term" value="C:cytoplasm"/>
    <property type="evidence" value="ECO:0007669"/>
    <property type="project" value="UniProtKB-SubCell"/>
</dbReference>
<evidence type="ECO:0000256" key="2">
    <source>
        <dbReference type="ARBA" id="ARBA00007663"/>
    </source>
</evidence>
<keyword evidence="4" id="KW-0963">Cytoplasm</keyword>
<gene>
    <name evidence="13" type="ORF">UFOPK2576_00342</name>
</gene>
<dbReference type="InterPro" id="IPR006070">
    <property type="entry name" value="Sua5-like_dom"/>
</dbReference>
<dbReference type="GO" id="GO:0005524">
    <property type="term" value="F:ATP binding"/>
    <property type="evidence" value="ECO:0007669"/>
    <property type="project" value="UniProtKB-KW"/>
</dbReference>
<keyword evidence="6" id="KW-0819">tRNA processing</keyword>
<dbReference type="EMBL" id="CAEZXQ010000029">
    <property type="protein sequence ID" value="CAB4689541.1"/>
    <property type="molecule type" value="Genomic_DNA"/>
</dbReference>
<dbReference type="SUPFAM" id="SSF55821">
    <property type="entry name" value="YrdC/RibB"/>
    <property type="match status" value="1"/>
</dbReference>
<dbReference type="Gene3D" id="3.90.870.10">
    <property type="entry name" value="DHBP synthase"/>
    <property type="match status" value="1"/>
</dbReference>
<evidence type="ECO:0000256" key="1">
    <source>
        <dbReference type="ARBA" id="ARBA00004496"/>
    </source>
</evidence>
<accession>A0A6J6NRZ5</accession>
<keyword evidence="7" id="KW-0548">Nucleotidyltransferase</keyword>
<evidence type="ECO:0000256" key="3">
    <source>
        <dbReference type="ARBA" id="ARBA00012584"/>
    </source>
</evidence>
<dbReference type="GO" id="GO:0008033">
    <property type="term" value="P:tRNA processing"/>
    <property type="evidence" value="ECO:0007669"/>
    <property type="project" value="UniProtKB-KW"/>
</dbReference>
<dbReference type="InterPro" id="IPR050156">
    <property type="entry name" value="TC-AMP_synthase_SUA5"/>
</dbReference>
<evidence type="ECO:0000256" key="5">
    <source>
        <dbReference type="ARBA" id="ARBA00022679"/>
    </source>
</evidence>
<evidence type="ECO:0000256" key="11">
    <source>
        <dbReference type="ARBA" id="ARBA00048366"/>
    </source>
</evidence>
<evidence type="ECO:0000259" key="12">
    <source>
        <dbReference type="PROSITE" id="PS51163"/>
    </source>
</evidence>
<dbReference type="PANTHER" id="PTHR17490">
    <property type="entry name" value="SUA5"/>
    <property type="match status" value="1"/>
</dbReference>
<dbReference type="GO" id="GO:0000049">
    <property type="term" value="F:tRNA binding"/>
    <property type="evidence" value="ECO:0007669"/>
    <property type="project" value="TreeGrafter"/>
</dbReference>
<dbReference type="AlphaFoldDB" id="A0A6J6NRZ5"/>
<evidence type="ECO:0000256" key="6">
    <source>
        <dbReference type="ARBA" id="ARBA00022694"/>
    </source>
</evidence>
<dbReference type="GO" id="GO:0003725">
    <property type="term" value="F:double-stranded RNA binding"/>
    <property type="evidence" value="ECO:0007669"/>
    <property type="project" value="InterPro"/>
</dbReference>
<comment type="subcellular location">
    <subcellularLocation>
        <location evidence="1">Cytoplasm</location>
    </subcellularLocation>
</comment>
<dbReference type="PANTHER" id="PTHR17490:SF16">
    <property type="entry name" value="THREONYLCARBAMOYL-AMP SYNTHASE"/>
    <property type="match status" value="1"/>
</dbReference>
<dbReference type="GO" id="GO:0061710">
    <property type="term" value="F:L-threonylcarbamoyladenylate synthase"/>
    <property type="evidence" value="ECO:0007669"/>
    <property type="project" value="UniProtKB-EC"/>
</dbReference>
<name>A0A6J6NRZ5_9ZZZZ</name>
<evidence type="ECO:0000256" key="8">
    <source>
        <dbReference type="ARBA" id="ARBA00022741"/>
    </source>
</evidence>
<comment type="similarity">
    <text evidence="2">Belongs to the SUA5 family.</text>
</comment>
<evidence type="ECO:0000256" key="7">
    <source>
        <dbReference type="ARBA" id="ARBA00022695"/>
    </source>
</evidence>
<evidence type="ECO:0000256" key="9">
    <source>
        <dbReference type="ARBA" id="ARBA00022840"/>
    </source>
</evidence>
<reference evidence="13" key="1">
    <citation type="submission" date="2020-05" db="EMBL/GenBank/DDBJ databases">
        <authorList>
            <person name="Chiriac C."/>
            <person name="Salcher M."/>
            <person name="Ghai R."/>
            <person name="Kavagutti S V."/>
        </authorList>
    </citation>
    <scope>NUCLEOTIDE SEQUENCE</scope>
</reference>
<protein>
    <recommendedName>
        <fullName evidence="10">L-threonylcarbamoyladenylate synthase</fullName>
        <ecNumber evidence="3">2.7.7.87</ecNumber>
    </recommendedName>
    <alternativeName>
        <fullName evidence="10">L-threonylcarbamoyladenylate synthase</fullName>
    </alternativeName>
</protein>
<dbReference type="EC" id="2.7.7.87" evidence="3"/>
<organism evidence="13">
    <name type="scientific">freshwater metagenome</name>
    <dbReference type="NCBI Taxonomy" id="449393"/>
    <lineage>
        <taxon>unclassified sequences</taxon>
        <taxon>metagenomes</taxon>
        <taxon>ecological metagenomes</taxon>
    </lineage>
</organism>
<proteinExistence type="inferred from homology"/>